<dbReference type="EMBL" id="CP041765">
    <property type="protein sequence ID" value="QDQ98112.1"/>
    <property type="molecule type" value="Genomic_DNA"/>
</dbReference>
<accession>A0A516X4V9</accession>
<protein>
    <submittedName>
        <fullName evidence="1">Uncharacterized protein</fullName>
    </submittedName>
</protein>
<reference evidence="1 2" key="1">
    <citation type="submission" date="2019-07" db="EMBL/GenBank/DDBJ databases">
        <title>Tomitella cavernea sp. nov., an actinomycete isolated from soil.</title>
        <authorList>
            <person name="Cheng J."/>
        </authorList>
    </citation>
    <scope>NUCLEOTIDE SEQUENCE [LARGE SCALE GENOMIC DNA]</scope>
    <source>
        <strain evidence="1 2">HY188</strain>
    </source>
</reference>
<proteinExistence type="predicted"/>
<evidence type="ECO:0000313" key="2">
    <source>
        <dbReference type="Proteomes" id="UP000317344"/>
    </source>
</evidence>
<sequence length="72" mass="8066">MTISRAQALNFDLDIGLSPTRVSRIVRRRLKAGAADADIIRCLRTYRDPVGDEATFKVAHPDRWAASRGLTR</sequence>
<gene>
    <name evidence="1" type="ORF">FO059_13310</name>
</gene>
<dbReference type="AlphaFoldDB" id="A0A516X4V9"/>
<evidence type="ECO:0000313" key="1">
    <source>
        <dbReference type="EMBL" id="QDQ98112.1"/>
    </source>
</evidence>
<organism evidence="1 2">
    <name type="scientific">Tomitella fengzijianii</name>
    <dbReference type="NCBI Taxonomy" id="2597660"/>
    <lineage>
        <taxon>Bacteria</taxon>
        <taxon>Bacillati</taxon>
        <taxon>Actinomycetota</taxon>
        <taxon>Actinomycetes</taxon>
        <taxon>Mycobacteriales</taxon>
        <taxon>Tomitella</taxon>
    </lineage>
</organism>
<keyword evidence="2" id="KW-1185">Reference proteome</keyword>
<dbReference type="KEGG" id="toy:FO059_13310"/>
<name>A0A516X4V9_9ACTN</name>
<dbReference type="RefSeq" id="WP_143909467.1">
    <property type="nucleotide sequence ID" value="NZ_CP041765.1"/>
</dbReference>
<dbReference type="Proteomes" id="UP000317344">
    <property type="component" value="Chromosome"/>
</dbReference>
<reference evidence="1 2" key="2">
    <citation type="submission" date="2019-07" db="EMBL/GenBank/DDBJ databases">
        <authorList>
            <person name="Huang Y."/>
        </authorList>
    </citation>
    <scope>NUCLEOTIDE SEQUENCE [LARGE SCALE GENOMIC DNA]</scope>
    <source>
        <strain evidence="1 2">HY188</strain>
    </source>
</reference>